<feature type="transmembrane region" description="Helical" evidence="1">
    <location>
        <begin position="271"/>
        <end position="290"/>
    </location>
</feature>
<sequence length="331" mass="32878">MSSADPVRRALERLVDSGELRADQVEPVARAVAGALREHQDGAGGRAPWSEIVAYVGGGLVLAGAAAFLGLGWDRMDQPARITVLAVITVLLLGTAAGLGRAARSATGRTAVVEGRVAATLAALGAVAAAFCTGSAVGGPDGLESYREAVSGAAGLAVAVAGYTLLPTAVGLLTCGALAVTTVAGLVAELAADSSTAVFGGFAYVALGALIVTLALTGRLVPRDLGTGMGAAVALGGGQWPLLWDGGALGYWLTAAVALACLALYARERTWVLLVSGVAGLTLAVPEAVWDWTDGAVGGAVVLVLAGAVLLTASGVGVVLHRRVGTRSRRP</sequence>
<feature type="transmembrane region" description="Helical" evidence="1">
    <location>
        <begin position="249"/>
        <end position="266"/>
    </location>
</feature>
<dbReference type="AlphaFoldDB" id="A0A7W9ICE8"/>
<accession>A0A7W9ICE8</accession>
<organism evidence="2 3">
    <name type="scientific">Streptosporangium becharense</name>
    <dbReference type="NCBI Taxonomy" id="1816182"/>
    <lineage>
        <taxon>Bacteria</taxon>
        <taxon>Bacillati</taxon>
        <taxon>Actinomycetota</taxon>
        <taxon>Actinomycetes</taxon>
        <taxon>Streptosporangiales</taxon>
        <taxon>Streptosporangiaceae</taxon>
        <taxon>Streptosporangium</taxon>
    </lineage>
</organism>
<reference evidence="2 3" key="1">
    <citation type="submission" date="2020-08" db="EMBL/GenBank/DDBJ databases">
        <title>Sequencing the genomes of 1000 actinobacteria strains.</title>
        <authorList>
            <person name="Klenk H.-P."/>
        </authorList>
    </citation>
    <scope>NUCLEOTIDE SEQUENCE [LARGE SCALE GENOMIC DNA]</scope>
    <source>
        <strain evidence="2 3">DSM 46887</strain>
    </source>
</reference>
<feature type="transmembrane region" description="Helical" evidence="1">
    <location>
        <begin position="52"/>
        <end position="73"/>
    </location>
</feature>
<gene>
    <name evidence="2" type="ORF">F4562_001222</name>
</gene>
<feature type="transmembrane region" description="Helical" evidence="1">
    <location>
        <begin position="115"/>
        <end position="137"/>
    </location>
</feature>
<evidence type="ECO:0000256" key="1">
    <source>
        <dbReference type="SAM" id="Phobius"/>
    </source>
</evidence>
<evidence type="ECO:0000313" key="3">
    <source>
        <dbReference type="Proteomes" id="UP000540685"/>
    </source>
</evidence>
<dbReference type="Proteomes" id="UP000540685">
    <property type="component" value="Unassembled WGS sequence"/>
</dbReference>
<keyword evidence="1" id="KW-0472">Membrane</keyword>
<keyword evidence="3" id="KW-1185">Reference proteome</keyword>
<comment type="caution">
    <text evidence="2">The sequence shown here is derived from an EMBL/GenBank/DDBJ whole genome shotgun (WGS) entry which is preliminary data.</text>
</comment>
<keyword evidence="1" id="KW-1133">Transmembrane helix</keyword>
<protein>
    <recommendedName>
        <fullName evidence="4">DUF2157 domain-containing protein</fullName>
    </recommendedName>
</protein>
<name>A0A7W9ICE8_9ACTN</name>
<evidence type="ECO:0000313" key="2">
    <source>
        <dbReference type="EMBL" id="MBB5818160.1"/>
    </source>
</evidence>
<proteinExistence type="predicted"/>
<feature type="transmembrane region" description="Helical" evidence="1">
    <location>
        <begin position="296"/>
        <end position="320"/>
    </location>
</feature>
<dbReference type="EMBL" id="JACHMP010000001">
    <property type="protein sequence ID" value="MBB5818160.1"/>
    <property type="molecule type" value="Genomic_DNA"/>
</dbReference>
<keyword evidence="1" id="KW-0812">Transmembrane</keyword>
<feature type="transmembrane region" description="Helical" evidence="1">
    <location>
        <begin position="79"/>
        <end position="103"/>
    </location>
</feature>
<dbReference type="RefSeq" id="WP_184543996.1">
    <property type="nucleotide sequence ID" value="NZ_JACHMP010000001.1"/>
</dbReference>
<feature type="transmembrane region" description="Helical" evidence="1">
    <location>
        <begin position="198"/>
        <end position="218"/>
    </location>
</feature>
<evidence type="ECO:0008006" key="4">
    <source>
        <dbReference type="Google" id="ProtNLM"/>
    </source>
</evidence>
<feature type="transmembrane region" description="Helical" evidence="1">
    <location>
        <begin position="173"/>
        <end position="192"/>
    </location>
</feature>